<protein>
    <submittedName>
        <fullName evidence="1">ATP-binding protein</fullName>
    </submittedName>
</protein>
<dbReference type="AlphaFoldDB" id="F3BZB3"/>
<name>F3BZB3_PSESG</name>
<accession>F3BZB3</accession>
<dbReference type="Proteomes" id="UP000005466">
    <property type="component" value="Unassembled WGS sequence"/>
</dbReference>
<dbReference type="EMBL" id="ADWY01000104">
    <property type="protein sequence ID" value="EGH06513.1"/>
    <property type="molecule type" value="Genomic_DNA"/>
</dbReference>
<keyword evidence="1" id="KW-0547">Nucleotide-binding</keyword>
<proteinExistence type="predicted"/>
<feature type="non-terminal residue" evidence="1">
    <location>
        <position position="1"/>
    </location>
</feature>
<organism evidence="1 2">
    <name type="scientific">Pseudomonas savastanoi pv. glycinea str. race 4</name>
    <dbReference type="NCBI Taxonomy" id="875330"/>
    <lineage>
        <taxon>Bacteria</taxon>
        <taxon>Pseudomonadati</taxon>
        <taxon>Pseudomonadota</taxon>
        <taxon>Gammaproteobacteria</taxon>
        <taxon>Pseudomonadales</taxon>
        <taxon>Pseudomonadaceae</taxon>
        <taxon>Pseudomonas</taxon>
    </lineage>
</organism>
<evidence type="ECO:0000313" key="2">
    <source>
        <dbReference type="Proteomes" id="UP000005466"/>
    </source>
</evidence>
<comment type="caution">
    <text evidence="1">The sequence shown here is derived from an EMBL/GenBank/DDBJ whole genome shotgun (WGS) entry which is preliminary data.</text>
</comment>
<evidence type="ECO:0000313" key="1">
    <source>
        <dbReference type="EMBL" id="EGH06513.1"/>
    </source>
</evidence>
<dbReference type="GO" id="GO:0005524">
    <property type="term" value="F:ATP binding"/>
    <property type="evidence" value="ECO:0007669"/>
    <property type="project" value="UniProtKB-KW"/>
</dbReference>
<dbReference type="HOGENOM" id="CLU_2891264_0_0_6"/>
<sequence>LKELDLLSRQKPFPLQYWGLKKEESADGVSVEQADVLNGLSKLVMLDEELAQYDRELDIANG</sequence>
<reference evidence="1 2" key="1">
    <citation type="journal article" date="2011" name="PLoS Pathog.">
        <title>Dynamic evolution of pathogenicity revealed by sequencing and comparative genomics of 19 Pseudomonas syringae isolates.</title>
        <authorList>
            <person name="Baltrus D.A."/>
            <person name="Nishimura M.T."/>
            <person name="Romanchuk A."/>
            <person name="Chang J.H."/>
            <person name="Mukhtar M.S."/>
            <person name="Cherkis K."/>
            <person name="Roach J."/>
            <person name="Grant S.R."/>
            <person name="Jones C.D."/>
            <person name="Dangl J.L."/>
        </authorList>
    </citation>
    <scope>NUCLEOTIDE SEQUENCE [LARGE SCALE GENOMIC DNA]</scope>
    <source>
        <strain evidence="2">race 4</strain>
    </source>
</reference>
<keyword evidence="1" id="KW-0067">ATP-binding</keyword>
<gene>
    <name evidence="1" type="ORF">Pgy4_02395</name>
</gene>